<evidence type="ECO:0000256" key="1">
    <source>
        <dbReference type="SAM" id="MobiDB-lite"/>
    </source>
</evidence>
<feature type="chain" id="PRO_5039387545" evidence="2">
    <location>
        <begin position="19"/>
        <end position="197"/>
    </location>
</feature>
<dbReference type="EMBL" id="JACXSI010000027">
    <property type="protein sequence ID" value="MBD3109093.1"/>
    <property type="molecule type" value="Genomic_DNA"/>
</dbReference>
<dbReference type="SUPFAM" id="SSF160387">
    <property type="entry name" value="NosL/MerB-like"/>
    <property type="match status" value="1"/>
</dbReference>
<dbReference type="AlphaFoldDB" id="A0A927CWU7"/>
<feature type="region of interest" description="Disordered" evidence="1">
    <location>
        <begin position="177"/>
        <end position="197"/>
    </location>
</feature>
<dbReference type="PROSITE" id="PS51257">
    <property type="entry name" value="PROKAR_LIPOPROTEIN"/>
    <property type="match status" value="1"/>
</dbReference>
<keyword evidence="4" id="KW-1185">Reference proteome</keyword>
<feature type="compositionally biased region" description="Low complexity" evidence="1">
    <location>
        <begin position="23"/>
        <end position="35"/>
    </location>
</feature>
<reference evidence="3" key="1">
    <citation type="submission" date="2020-09" db="EMBL/GenBank/DDBJ databases">
        <title>Bacillus faecalis sp. nov., a moderately halophilic bacterium isolated from cow faeces.</title>
        <authorList>
            <person name="Jiang L."/>
            <person name="Lee J."/>
        </authorList>
    </citation>
    <scope>NUCLEOTIDE SEQUENCE</scope>
    <source>
        <strain evidence="3">AGMB 02131</strain>
    </source>
</reference>
<evidence type="ECO:0000313" key="3">
    <source>
        <dbReference type="EMBL" id="MBD3109093.1"/>
    </source>
</evidence>
<sequence length="197" mass="22336">MKKFSLLLLSLLLVLAMAACNSNDDNSSTDTASNNDDTKTEEKVEPIEPTEEDTCAFCGMEILEKDDEMGQFTAEAITEDDEYIFFCDSGCLLNAPRKSGETYKESWVRDYYTLDWLKSDDAIIVHSDIATPMKYGYSFFSSQEDADTFTSDHADLNPTVVTWKNVDEVANERYQKKMQMQEQQNNSDESTTENSGH</sequence>
<keyword evidence="2" id="KW-0732">Signal</keyword>
<protein>
    <submittedName>
        <fullName evidence="3">Nitrous oxide reductase accessory protein NosL</fullName>
    </submittedName>
</protein>
<proteinExistence type="predicted"/>
<dbReference type="Pfam" id="PF05573">
    <property type="entry name" value="NosL"/>
    <property type="match status" value="1"/>
</dbReference>
<evidence type="ECO:0000313" key="4">
    <source>
        <dbReference type="Proteomes" id="UP000602076"/>
    </source>
</evidence>
<dbReference type="PANTHER" id="PTHR41247:SF1">
    <property type="entry name" value="HTH-TYPE TRANSCRIPTIONAL REPRESSOR YCNK"/>
    <property type="match status" value="1"/>
</dbReference>
<accession>A0A927CWU7</accession>
<feature type="compositionally biased region" description="Basic and acidic residues" evidence="1">
    <location>
        <begin position="36"/>
        <end position="46"/>
    </location>
</feature>
<comment type="caution">
    <text evidence="3">The sequence shown here is derived from an EMBL/GenBank/DDBJ whole genome shotgun (WGS) entry which is preliminary data.</text>
</comment>
<feature type="compositionally biased region" description="Polar residues" evidence="1">
    <location>
        <begin position="187"/>
        <end position="197"/>
    </location>
</feature>
<feature type="signal peptide" evidence="2">
    <location>
        <begin position="1"/>
        <end position="18"/>
    </location>
</feature>
<dbReference type="InterPro" id="IPR008719">
    <property type="entry name" value="N2O_reductase_NosL"/>
</dbReference>
<evidence type="ECO:0000256" key="2">
    <source>
        <dbReference type="SAM" id="SignalP"/>
    </source>
</evidence>
<dbReference type="RefSeq" id="WP_190998633.1">
    <property type="nucleotide sequence ID" value="NZ_JACXSI010000027.1"/>
</dbReference>
<dbReference type="Proteomes" id="UP000602076">
    <property type="component" value="Unassembled WGS sequence"/>
</dbReference>
<feature type="region of interest" description="Disordered" evidence="1">
    <location>
        <begin position="23"/>
        <end position="50"/>
    </location>
</feature>
<gene>
    <name evidence="3" type="ORF">IEO70_12050</name>
</gene>
<organism evidence="3 4">
    <name type="scientific">Peribacillus faecalis</name>
    <dbReference type="NCBI Taxonomy" id="2772559"/>
    <lineage>
        <taxon>Bacteria</taxon>
        <taxon>Bacillati</taxon>
        <taxon>Bacillota</taxon>
        <taxon>Bacilli</taxon>
        <taxon>Bacillales</taxon>
        <taxon>Bacillaceae</taxon>
        <taxon>Peribacillus</taxon>
    </lineage>
</organism>
<feature type="compositionally biased region" description="Low complexity" evidence="1">
    <location>
        <begin position="177"/>
        <end position="186"/>
    </location>
</feature>
<dbReference type="PANTHER" id="PTHR41247">
    <property type="entry name" value="HTH-TYPE TRANSCRIPTIONAL REPRESSOR YCNK"/>
    <property type="match status" value="1"/>
</dbReference>
<name>A0A927CWU7_9BACI</name>